<evidence type="ECO:0000256" key="1">
    <source>
        <dbReference type="ARBA" id="ARBA00022857"/>
    </source>
</evidence>
<dbReference type="Gene3D" id="3.90.180.10">
    <property type="entry name" value="Medium-chain alcohol dehydrogenases, catalytic domain"/>
    <property type="match status" value="1"/>
</dbReference>
<evidence type="ECO:0000256" key="2">
    <source>
        <dbReference type="ARBA" id="ARBA00023002"/>
    </source>
</evidence>
<evidence type="ECO:0000313" key="5">
    <source>
        <dbReference type="Proteomes" id="UP001153076"/>
    </source>
</evidence>
<dbReference type="InterPro" id="IPR013149">
    <property type="entry name" value="ADH-like_C"/>
</dbReference>
<dbReference type="Proteomes" id="UP001153076">
    <property type="component" value="Unassembled WGS sequence"/>
</dbReference>
<dbReference type="GO" id="GO:0005829">
    <property type="term" value="C:cytosol"/>
    <property type="evidence" value="ECO:0007669"/>
    <property type="project" value="TreeGrafter"/>
</dbReference>
<evidence type="ECO:0000259" key="3">
    <source>
        <dbReference type="Pfam" id="PF00107"/>
    </source>
</evidence>
<dbReference type="Gene3D" id="3.40.50.720">
    <property type="entry name" value="NAD(P)-binding Rossmann-like Domain"/>
    <property type="match status" value="1"/>
</dbReference>
<gene>
    <name evidence="4" type="ORF">Cgig2_033844</name>
</gene>
<dbReference type="GO" id="GO:0035925">
    <property type="term" value="F:mRNA 3'-UTR AU-rich region binding"/>
    <property type="evidence" value="ECO:0007669"/>
    <property type="project" value="TreeGrafter"/>
</dbReference>
<dbReference type="EMBL" id="JAKOGI010001205">
    <property type="protein sequence ID" value="KAJ8426986.1"/>
    <property type="molecule type" value="Genomic_DNA"/>
</dbReference>
<keyword evidence="1" id="KW-0521">NADP</keyword>
<sequence length="240" mass="25740">MSSRSSSSSRMVKAIRALELSGPEAVPLSPFSLLRNGSSWGGGNYCLVEAGHTILVHAAAGGVGSLLCQWANALGATISGTVSAKEKAIQAKEYGCHHVIIYKEEDFLLTRVNDNIRAKALACNESHSQSVWLTRGSLDCLKLVGYIVSFGQSSGKPDPLPLSAIAVKSLFLTRPSLVQYIVTREELLEASEELFANIVSGVLYVHVSHKYPPLQAAEAHADLEDRRTTGSIMLTPDASF</sequence>
<reference evidence="4" key="1">
    <citation type="submission" date="2022-04" db="EMBL/GenBank/DDBJ databases">
        <title>Carnegiea gigantea Genome sequencing and assembly v2.</title>
        <authorList>
            <person name="Copetti D."/>
            <person name="Sanderson M.J."/>
            <person name="Burquez A."/>
            <person name="Wojciechowski M.F."/>
        </authorList>
    </citation>
    <scope>NUCLEOTIDE SEQUENCE</scope>
    <source>
        <strain evidence="4">SGP5-SGP5p</strain>
        <tissue evidence="4">Aerial part</tissue>
    </source>
</reference>
<dbReference type="OrthoDB" id="3509362at2759"/>
<dbReference type="InterPro" id="IPR036291">
    <property type="entry name" value="NAD(P)-bd_dom_sf"/>
</dbReference>
<dbReference type="GO" id="GO:0070402">
    <property type="term" value="F:NADPH binding"/>
    <property type="evidence" value="ECO:0007669"/>
    <property type="project" value="TreeGrafter"/>
</dbReference>
<keyword evidence="2" id="KW-0560">Oxidoreductase</keyword>
<organism evidence="4 5">
    <name type="scientific">Carnegiea gigantea</name>
    <dbReference type="NCBI Taxonomy" id="171969"/>
    <lineage>
        <taxon>Eukaryota</taxon>
        <taxon>Viridiplantae</taxon>
        <taxon>Streptophyta</taxon>
        <taxon>Embryophyta</taxon>
        <taxon>Tracheophyta</taxon>
        <taxon>Spermatophyta</taxon>
        <taxon>Magnoliopsida</taxon>
        <taxon>eudicotyledons</taxon>
        <taxon>Gunneridae</taxon>
        <taxon>Pentapetalae</taxon>
        <taxon>Caryophyllales</taxon>
        <taxon>Cactineae</taxon>
        <taxon>Cactaceae</taxon>
        <taxon>Cactoideae</taxon>
        <taxon>Echinocereeae</taxon>
        <taxon>Carnegiea</taxon>
    </lineage>
</organism>
<name>A0A9Q1GU50_9CARY</name>
<dbReference type="AlphaFoldDB" id="A0A9Q1GU50"/>
<comment type="caution">
    <text evidence="4">The sequence shown here is derived from an EMBL/GenBank/DDBJ whole genome shotgun (WGS) entry which is preliminary data.</text>
</comment>
<keyword evidence="5" id="KW-1185">Reference proteome</keyword>
<accession>A0A9Q1GU50</accession>
<proteinExistence type="predicted"/>
<protein>
    <recommendedName>
        <fullName evidence="3">Alcohol dehydrogenase-like C-terminal domain-containing protein</fullName>
    </recommendedName>
</protein>
<dbReference type="SUPFAM" id="SSF51735">
    <property type="entry name" value="NAD(P)-binding Rossmann-fold domains"/>
    <property type="match status" value="1"/>
</dbReference>
<evidence type="ECO:0000313" key="4">
    <source>
        <dbReference type="EMBL" id="KAJ8426986.1"/>
    </source>
</evidence>
<dbReference type="PANTHER" id="PTHR48106:SF13">
    <property type="entry name" value="QUINONE OXIDOREDUCTASE-RELATED"/>
    <property type="match status" value="1"/>
</dbReference>
<dbReference type="GO" id="GO:0003960">
    <property type="term" value="F:quinone reductase (NADPH) activity"/>
    <property type="evidence" value="ECO:0007669"/>
    <property type="project" value="TreeGrafter"/>
</dbReference>
<dbReference type="Pfam" id="PF00107">
    <property type="entry name" value="ADH_zinc_N"/>
    <property type="match status" value="1"/>
</dbReference>
<dbReference type="PANTHER" id="PTHR48106">
    <property type="entry name" value="QUINONE OXIDOREDUCTASE PIG3-RELATED"/>
    <property type="match status" value="1"/>
</dbReference>
<feature type="domain" description="Alcohol dehydrogenase-like C-terminal" evidence="3">
    <location>
        <begin position="62"/>
        <end position="187"/>
    </location>
</feature>